<dbReference type="FunFam" id="3.60.21.10:FF:000146">
    <property type="entry name" value="Serine/threonine-protein phosphatase"/>
    <property type="match status" value="1"/>
</dbReference>
<dbReference type="InterPro" id="IPR050341">
    <property type="entry name" value="PP1_catalytic_subunit"/>
</dbReference>
<dbReference type="PANTHER" id="PTHR11668">
    <property type="entry name" value="SERINE/THREONINE PROTEIN PHOSPHATASE"/>
    <property type="match status" value="1"/>
</dbReference>
<protein>
    <recommendedName>
        <fullName evidence="1">Serine/threonine-protein phosphatase</fullName>
        <ecNumber evidence="1">3.1.3.16</ecNumber>
    </recommendedName>
</protein>
<dbReference type="SMR" id="A2DEX3"/>
<name>A2DEX3_TRIV3</name>
<dbReference type="EC" id="3.1.3.16" evidence="1"/>
<dbReference type="KEGG" id="tva:5466512"/>
<dbReference type="InterPro" id="IPR004843">
    <property type="entry name" value="Calcineurin-like_PHP"/>
</dbReference>
<dbReference type="InterPro" id="IPR029052">
    <property type="entry name" value="Metallo-depent_PP-like"/>
</dbReference>
<dbReference type="GO" id="GO:0005634">
    <property type="term" value="C:nucleus"/>
    <property type="evidence" value="ECO:0000318"/>
    <property type="project" value="GO_Central"/>
</dbReference>
<keyword evidence="1" id="KW-0378">Hydrolase</keyword>
<dbReference type="RefSeq" id="XP_001581951.1">
    <property type="nucleotide sequence ID" value="XM_001581901.1"/>
</dbReference>
<dbReference type="eggNOG" id="KOG0372">
    <property type="taxonomic scope" value="Eukaryota"/>
</dbReference>
<feature type="domain" description="Serine/threonine specific protein phosphatases" evidence="2">
    <location>
        <begin position="120"/>
        <end position="125"/>
    </location>
</feature>
<evidence type="ECO:0000313" key="3">
    <source>
        <dbReference type="EMBL" id="EAY20965.1"/>
    </source>
</evidence>
<dbReference type="Gene3D" id="3.60.21.10">
    <property type="match status" value="1"/>
</dbReference>
<dbReference type="PRINTS" id="PR00114">
    <property type="entry name" value="STPHPHTASE"/>
</dbReference>
<gene>
    <name evidence="3" type="ORF">TVAG_172220</name>
</gene>
<evidence type="ECO:0000259" key="2">
    <source>
        <dbReference type="PROSITE" id="PS00125"/>
    </source>
</evidence>
<dbReference type="GO" id="GO:0004722">
    <property type="term" value="F:protein serine/threonine phosphatase activity"/>
    <property type="evidence" value="ECO:0000318"/>
    <property type="project" value="GO_Central"/>
</dbReference>
<keyword evidence="4" id="KW-1185">Reference proteome</keyword>
<dbReference type="STRING" id="5722.A2DEX3"/>
<evidence type="ECO:0000256" key="1">
    <source>
        <dbReference type="RuleBase" id="RU004273"/>
    </source>
</evidence>
<dbReference type="EMBL" id="DS113193">
    <property type="protein sequence ID" value="EAY20965.1"/>
    <property type="molecule type" value="Genomic_DNA"/>
</dbReference>
<dbReference type="SMART" id="SM00156">
    <property type="entry name" value="PP2Ac"/>
    <property type="match status" value="1"/>
</dbReference>
<dbReference type="GO" id="GO:0005737">
    <property type="term" value="C:cytoplasm"/>
    <property type="evidence" value="ECO:0000318"/>
    <property type="project" value="GO_Central"/>
</dbReference>
<dbReference type="PROSITE" id="PS00125">
    <property type="entry name" value="SER_THR_PHOSPHATASE"/>
    <property type="match status" value="1"/>
</dbReference>
<comment type="catalytic activity">
    <reaction evidence="1">
        <text>O-phospho-L-threonyl-[protein] + H2O = L-threonyl-[protein] + phosphate</text>
        <dbReference type="Rhea" id="RHEA:47004"/>
        <dbReference type="Rhea" id="RHEA-COMP:11060"/>
        <dbReference type="Rhea" id="RHEA-COMP:11605"/>
        <dbReference type="ChEBI" id="CHEBI:15377"/>
        <dbReference type="ChEBI" id="CHEBI:30013"/>
        <dbReference type="ChEBI" id="CHEBI:43474"/>
        <dbReference type="ChEBI" id="CHEBI:61977"/>
        <dbReference type="EC" id="3.1.3.16"/>
    </reaction>
</comment>
<dbReference type="Pfam" id="PF00149">
    <property type="entry name" value="Metallophos"/>
    <property type="match status" value="1"/>
</dbReference>
<dbReference type="VEuPathDB" id="TrichDB:TVAG_172220"/>
<dbReference type="InterPro" id="IPR006186">
    <property type="entry name" value="Ser/Thr-sp_prot-phosphatase"/>
</dbReference>
<comment type="similarity">
    <text evidence="1">Belongs to the PPP phosphatase family.</text>
</comment>
<reference evidence="3" key="1">
    <citation type="submission" date="2006-10" db="EMBL/GenBank/DDBJ databases">
        <authorList>
            <person name="Amadeo P."/>
            <person name="Zhao Q."/>
            <person name="Wortman J."/>
            <person name="Fraser-Liggett C."/>
            <person name="Carlton J."/>
        </authorList>
    </citation>
    <scope>NUCLEOTIDE SEQUENCE</scope>
    <source>
        <strain evidence="3">G3</strain>
    </source>
</reference>
<dbReference type="Proteomes" id="UP000001542">
    <property type="component" value="Unassembled WGS sequence"/>
</dbReference>
<dbReference type="PANTHER" id="PTHR11668:SF494">
    <property type="entry name" value="PROTEIN PHOSPHATASE, PUTATIVE-RELATED"/>
    <property type="match status" value="1"/>
</dbReference>
<dbReference type="AlphaFoldDB" id="A2DEX3"/>
<sequence length="299" mass="33834">MSEANLAVCKELVNLIQNPNAARCMQMKINSTFCRWLCETASEIFKEEPNVLKVSGKAVIVGDIHGQLDDLIRILKATFPLKETSFIFLGDYVDRGKNSVEVISLLFSLKVLYPQRFFILRGNHESRVTTMKQGFMAECRSKMNKKVYDYFVECFDKIPICAVLNDQVFCVHGGLSPYAESISSIDEIDRFCEIPESGIFMDLTWADPAVIDEDFSKSPRGETFIFGKSAVAKFLEKNNLKQVIRAHEMIPEGFEKPYGDDSLITIFSNENYSGSGNRAAYIIHDGESKIITLPKFLKK</sequence>
<evidence type="ECO:0000313" key="4">
    <source>
        <dbReference type="Proteomes" id="UP000001542"/>
    </source>
</evidence>
<dbReference type="SUPFAM" id="SSF56300">
    <property type="entry name" value="Metallo-dependent phosphatases"/>
    <property type="match status" value="1"/>
</dbReference>
<proteinExistence type="inferred from homology"/>
<reference evidence="3" key="2">
    <citation type="journal article" date="2007" name="Science">
        <title>Draft genome sequence of the sexually transmitted pathogen Trichomonas vaginalis.</title>
        <authorList>
            <person name="Carlton J.M."/>
            <person name="Hirt R.P."/>
            <person name="Silva J.C."/>
            <person name="Delcher A.L."/>
            <person name="Schatz M."/>
            <person name="Zhao Q."/>
            <person name="Wortman J.R."/>
            <person name="Bidwell S.L."/>
            <person name="Alsmark U.C.M."/>
            <person name="Besteiro S."/>
            <person name="Sicheritz-Ponten T."/>
            <person name="Noel C.J."/>
            <person name="Dacks J.B."/>
            <person name="Foster P.G."/>
            <person name="Simillion C."/>
            <person name="Van de Peer Y."/>
            <person name="Miranda-Saavedra D."/>
            <person name="Barton G.J."/>
            <person name="Westrop G.D."/>
            <person name="Mueller S."/>
            <person name="Dessi D."/>
            <person name="Fiori P.L."/>
            <person name="Ren Q."/>
            <person name="Paulsen I."/>
            <person name="Zhang H."/>
            <person name="Bastida-Corcuera F.D."/>
            <person name="Simoes-Barbosa A."/>
            <person name="Brown M.T."/>
            <person name="Hayes R.D."/>
            <person name="Mukherjee M."/>
            <person name="Okumura C.Y."/>
            <person name="Schneider R."/>
            <person name="Smith A.J."/>
            <person name="Vanacova S."/>
            <person name="Villalvazo M."/>
            <person name="Haas B.J."/>
            <person name="Pertea M."/>
            <person name="Feldblyum T.V."/>
            <person name="Utterback T.R."/>
            <person name="Shu C.L."/>
            <person name="Osoegawa K."/>
            <person name="de Jong P.J."/>
            <person name="Hrdy I."/>
            <person name="Horvathova L."/>
            <person name="Zubacova Z."/>
            <person name="Dolezal P."/>
            <person name="Malik S.B."/>
            <person name="Logsdon J.M. Jr."/>
            <person name="Henze K."/>
            <person name="Gupta A."/>
            <person name="Wang C.C."/>
            <person name="Dunne R.L."/>
            <person name="Upcroft J.A."/>
            <person name="Upcroft P."/>
            <person name="White O."/>
            <person name="Salzberg S.L."/>
            <person name="Tang P."/>
            <person name="Chiu C.-H."/>
            <person name="Lee Y.-S."/>
            <person name="Embley T.M."/>
            <person name="Coombs G.H."/>
            <person name="Mottram J.C."/>
            <person name="Tachezy J."/>
            <person name="Fraser-Liggett C.M."/>
            <person name="Johnson P.J."/>
        </authorList>
    </citation>
    <scope>NUCLEOTIDE SEQUENCE [LARGE SCALE GENOMIC DNA]</scope>
    <source>
        <strain evidence="3">G3</strain>
    </source>
</reference>
<dbReference type="InParanoid" id="A2DEX3"/>
<organism evidence="3 4">
    <name type="scientific">Trichomonas vaginalis (strain ATCC PRA-98 / G3)</name>
    <dbReference type="NCBI Taxonomy" id="412133"/>
    <lineage>
        <taxon>Eukaryota</taxon>
        <taxon>Metamonada</taxon>
        <taxon>Parabasalia</taxon>
        <taxon>Trichomonadida</taxon>
        <taxon>Trichomonadidae</taxon>
        <taxon>Trichomonas</taxon>
    </lineage>
</organism>
<dbReference type="VEuPathDB" id="TrichDB:TVAGG3_0530760"/>
<accession>A2DEX3</accession>